<reference evidence="3" key="1">
    <citation type="journal article" date="2013" name="Proc. Natl. Acad. Sci. U.S.A.">
        <title>Improving the coverage of the cyanobacterial phylum using diversity-driven genome sequencing.</title>
        <authorList>
            <person name="Shih P.M."/>
            <person name="Wu D."/>
            <person name="Latifi A."/>
            <person name="Axen S.D."/>
            <person name="Fewer D.P."/>
            <person name="Talla E."/>
            <person name="Calteau A."/>
            <person name="Cai F."/>
            <person name="Tandeau de Marsac N."/>
            <person name="Rippka R."/>
            <person name="Herdman M."/>
            <person name="Sivonen K."/>
            <person name="Coursin T."/>
            <person name="Laurent T."/>
            <person name="Goodwin L."/>
            <person name="Nolan M."/>
            <person name="Davenport K.W."/>
            <person name="Han C.S."/>
            <person name="Rubin E.M."/>
            <person name="Eisen J.A."/>
            <person name="Woyke T."/>
            <person name="Gugger M."/>
            <person name="Kerfeld C.A."/>
        </authorList>
    </citation>
    <scope>NUCLEOTIDE SEQUENCE [LARGE SCALE GENOMIC DNA]</scope>
    <source>
        <strain evidence="3">ATCC 29371 / PCC 7437</strain>
    </source>
</reference>
<keyword evidence="3" id="KW-1185">Reference proteome</keyword>
<dbReference type="STRING" id="111780.Sta7437_0648"/>
<dbReference type="PATRIC" id="fig|111780.3.peg.680"/>
<proteinExistence type="predicted"/>
<protein>
    <submittedName>
        <fullName evidence="2">Uncharacterized protein</fullName>
    </submittedName>
</protein>
<evidence type="ECO:0000256" key="1">
    <source>
        <dbReference type="SAM" id="Coils"/>
    </source>
</evidence>
<dbReference type="Proteomes" id="UP000010473">
    <property type="component" value="Chromosome"/>
</dbReference>
<evidence type="ECO:0000313" key="2">
    <source>
        <dbReference type="EMBL" id="AFZ34243.1"/>
    </source>
</evidence>
<sequence length="127" mass="14349">MDTLQLQIREINQKIDQLHQMVERLSSQVNTLMAAKQKHSEPIAYSLAAVSQLSNKSAGSHYETGDYSLAHKDILVDDDRSQPNPTATKEQELSPDIQIRRLTAQLTAAYNRIAALEEQLLTYRIQS</sequence>
<dbReference type="AlphaFoldDB" id="K9XNZ2"/>
<name>K9XNZ2_STAC7</name>
<evidence type="ECO:0000313" key="3">
    <source>
        <dbReference type="Proteomes" id="UP000010473"/>
    </source>
</evidence>
<organism evidence="2 3">
    <name type="scientific">Stanieria cyanosphaera (strain ATCC 29371 / PCC 7437)</name>
    <dbReference type="NCBI Taxonomy" id="111780"/>
    <lineage>
        <taxon>Bacteria</taxon>
        <taxon>Bacillati</taxon>
        <taxon>Cyanobacteriota</taxon>
        <taxon>Cyanophyceae</taxon>
        <taxon>Pleurocapsales</taxon>
        <taxon>Dermocarpellaceae</taxon>
        <taxon>Stanieria</taxon>
    </lineage>
</organism>
<dbReference type="OrthoDB" id="513105at2"/>
<dbReference type="KEGG" id="scs:Sta7437_0648"/>
<dbReference type="EMBL" id="CP003653">
    <property type="protein sequence ID" value="AFZ34243.1"/>
    <property type="molecule type" value="Genomic_DNA"/>
</dbReference>
<accession>K9XNZ2</accession>
<gene>
    <name evidence="2" type="ordered locus">Sta7437_0648</name>
</gene>
<dbReference type="eggNOG" id="ENOG5032YZQ">
    <property type="taxonomic scope" value="Bacteria"/>
</dbReference>
<dbReference type="RefSeq" id="WP_015191916.1">
    <property type="nucleotide sequence ID" value="NC_019748.1"/>
</dbReference>
<dbReference type="HOGENOM" id="CLU_125438_1_0_3"/>
<feature type="coiled-coil region" evidence="1">
    <location>
        <begin position="1"/>
        <end position="35"/>
    </location>
</feature>
<keyword evidence="1" id="KW-0175">Coiled coil</keyword>